<name>A0AAJ0CSD6_9HYPO</name>
<dbReference type="PANTHER" id="PTHR38111">
    <property type="entry name" value="ZN(2)-C6 FUNGAL-TYPE DOMAIN-CONTAINING PROTEIN-RELATED"/>
    <property type="match status" value="1"/>
</dbReference>
<protein>
    <recommendedName>
        <fullName evidence="2">Zn(2)-C6 fungal-type domain-containing protein</fullName>
    </recommendedName>
</protein>
<evidence type="ECO:0000313" key="3">
    <source>
        <dbReference type="EMBL" id="KAK2599039.1"/>
    </source>
</evidence>
<dbReference type="InterPro" id="IPR001138">
    <property type="entry name" value="Zn2Cys6_DnaBD"/>
</dbReference>
<feature type="domain" description="Zn(2)-C6 fungal-type" evidence="2">
    <location>
        <begin position="2"/>
        <end position="25"/>
    </location>
</feature>
<comment type="caution">
    <text evidence="3">The sequence shown here is derived from an EMBL/GenBank/DDBJ whole genome shotgun (WGS) entry which is preliminary data.</text>
</comment>
<reference evidence="3" key="1">
    <citation type="submission" date="2023-06" db="EMBL/GenBank/DDBJ databases">
        <title>Conoideocrella luteorostrata (Hypocreales: Clavicipitaceae), a potential biocontrol fungus for elongate hemlock scale in United States Christmas tree production areas.</title>
        <authorList>
            <person name="Barrett H."/>
            <person name="Lovett B."/>
            <person name="Macias A.M."/>
            <person name="Stajich J.E."/>
            <person name="Kasson M.T."/>
        </authorList>
    </citation>
    <scope>NUCLEOTIDE SEQUENCE</scope>
    <source>
        <strain evidence="3">ARSEF 14590</strain>
    </source>
</reference>
<keyword evidence="1" id="KW-0539">Nucleus</keyword>
<dbReference type="EMBL" id="JASWJB010000092">
    <property type="protein sequence ID" value="KAK2599039.1"/>
    <property type="molecule type" value="Genomic_DNA"/>
</dbReference>
<accession>A0AAJ0CSD6</accession>
<organism evidence="3 4">
    <name type="scientific">Conoideocrella luteorostrata</name>
    <dbReference type="NCBI Taxonomy" id="1105319"/>
    <lineage>
        <taxon>Eukaryota</taxon>
        <taxon>Fungi</taxon>
        <taxon>Dikarya</taxon>
        <taxon>Ascomycota</taxon>
        <taxon>Pezizomycotina</taxon>
        <taxon>Sordariomycetes</taxon>
        <taxon>Hypocreomycetidae</taxon>
        <taxon>Hypocreales</taxon>
        <taxon>Clavicipitaceae</taxon>
        <taxon>Conoideocrella</taxon>
    </lineage>
</organism>
<dbReference type="Proteomes" id="UP001251528">
    <property type="component" value="Unassembled WGS sequence"/>
</dbReference>
<keyword evidence="4" id="KW-1185">Reference proteome</keyword>
<dbReference type="CDD" id="cd00067">
    <property type="entry name" value="GAL4"/>
    <property type="match status" value="1"/>
</dbReference>
<evidence type="ECO:0000259" key="2">
    <source>
        <dbReference type="Pfam" id="PF00172"/>
    </source>
</evidence>
<dbReference type="GO" id="GO:0000981">
    <property type="term" value="F:DNA-binding transcription factor activity, RNA polymerase II-specific"/>
    <property type="evidence" value="ECO:0007669"/>
    <property type="project" value="InterPro"/>
</dbReference>
<proteinExistence type="predicted"/>
<dbReference type="PANTHER" id="PTHR38111:SF11">
    <property type="entry name" value="TRANSCRIPTION FACTOR DOMAIN-CONTAINING PROTEIN-RELATED"/>
    <property type="match status" value="1"/>
</dbReference>
<dbReference type="AlphaFoldDB" id="A0AAJ0CSD6"/>
<sequence length="440" mass="49519">MQCDYQRPQCGRCLRSGIVCEGYTRDLIFVVYDGPAPQLEPQIEEQQLMRSPVSIPMCPNNNRLDAFHSFLTQYLPEKPLLYELSLRWLQSLSVSQGRYRQLDRATDALGTVVLARSLNDNKALAVGMELYGKALAELRQGQLTENNWRGALMTAVVLQIYEAVESSAAAGDGWLRHSVGICSILENVGPAAVQEGAIHETFLCSRVSVTIGSIISEKPTLLAAPEWQSVPWAKMPKTHLHRLLDSVSQLPALLHASTVLSRRIGTSAQSNDQTVCFYRLRRDIDIAMDLWWNDLTTSRDGPLLWSRPSKDPSQQPFTEMLCYQKLTDAQMITFYCEARLHCHKAASRVIGNSYLPPNDGETKASETPFESLLHYADSICQSSIFMLGQEFGILGLHFTIMPLLAANHFYTEAGLWEKRDWCTRTLDRMASRPFSILSRN</sequence>
<dbReference type="Pfam" id="PF00172">
    <property type="entry name" value="Zn_clus"/>
    <property type="match status" value="1"/>
</dbReference>
<evidence type="ECO:0000256" key="1">
    <source>
        <dbReference type="ARBA" id="ARBA00023242"/>
    </source>
</evidence>
<gene>
    <name evidence="3" type="ORF">QQS21_005506</name>
</gene>
<dbReference type="InterPro" id="IPR053178">
    <property type="entry name" value="Osmoadaptation_assoc"/>
</dbReference>
<evidence type="ECO:0000313" key="4">
    <source>
        <dbReference type="Proteomes" id="UP001251528"/>
    </source>
</evidence>
<dbReference type="GO" id="GO:0008270">
    <property type="term" value="F:zinc ion binding"/>
    <property type="evidence" value="ECO:0007669"/>
    <property type="project" value="InterPro"/>
</dbReference>